<keyword evidence="1" id="KW-0175">Coiled coil</keyword>
<feature type="compositionally biased region" description="Basic and acidic residues" evidence="2">
    <location>
        <begin position="150"/>
        <end position="169"/>
    </location>
</feature>
<feature type="domain" description="Fas-binding factor 1 C-terminal" evidence="3">
    <location>
        <begin position="461"/>
        <end position="915"/>
    </location>
</feature>
<sequence>MDFGLDNEFDSDDSFFDEPKLAIKKASPAKTNPKKSLEDIFGFQEEKSNEKSNLDTPGNIASSPGPKPKVRFNVEENASEDVQKGSSKTSVTSKGLDWLGSSDSLDFSKKEPKSSSKGDILDDILPSAPQKSETKKPLDLLDDILPKTTQKSDSKKAISFEDILKDSKAQKTGSGSLERSNFDLTQSKSGTGSLENILGDKGPGNFDKIPQRNALSASLDLEKTGMASRRGRRASNTGVSDILGLFGSEQSPEPISRSRKPNLDAFATREGRKNTGEDVPDWLGGSTTSATRSDTTIQSQTPEITREDQQKVQKNVDIKDSTETKTNADDSFRRNIEKNTDNTVQTSENFQTNISNLQTQESFLLVSLQLKQYEQSLTDIKQQQEQILKKQENQFDLFLNKYIEKQKNIEQEMLAQQERINQNIRTLALGGIDAGRRNFKESGYASDDIEDPDDANDKVVSKIVENMKQRHQEEFFLMEESYKKQITMLEKSSELVEQRLQKETEVITKIYEDKLANMKVQHAEELDHWTEKLKSLEQKHRDELEAAREDYSRFLREAKQDFLDQIERFKEQKHREMDLMADGVEISQRITKSADKLDQNGVILEKLQEKVISDYDVLSVVRERSIENKEREVATMRLSLEKCREQAEKDRSQLLALVRTLEQKISEQDHNAQEERWAMQQAAATLAARAVAFDREVEFSRTSIEREREQLKTLKESILAEQARVTAQLTEEKLRIDSEQTRLKVSASLVTDYEVQKVKNEAETAIQVAKELTEQLTRERNLVQRQKVDLENFRRRLVEKEVELTEREEEMEEVRREMRQKIVEDRRISQEARVLEARYKEKLSELQEQTLSLSGREKKLAEEKIQISKERLALYTSIKEKANTKKCVLCKTEDEDHSKNELFYVTHPASDTEILRLKMEAMDDERNSEVSREDNSPNILPSS</sequence>
<dbReference type="GO" id="GO:0005814">
    <property type="term" value="C:centriole"/>
    <property type="evidence" value="ECO:0007669"/>
    <property type="project" value="TreeGrafter"/>
</dbReference>
<name>A0A6J2YSA7_SITOR</name>
<dbReference type="OrthoDB" id="8195456at2759"/>
<proteinExistence type="predicted"/>
<evidence type="ECO:0000259" key="3">
    <source>
        <dbReference type="Pfam" id="PF21007"/>
    </source>
</evidence>
<feature type="compositionally biased region" description="Basic and acidic residues" evidence="2">
    <location>
        <begin position="106"/>
        <end position="120"/>
    </location>
</feature>
<feature type="compositionally biased region" description="Basic and acidic residues" evidence="2">
    <location>
        <begin position="304"/>
        <end position="329"/>
    </location>
</feature>
<dbReference type="GeneID" id="115890171"/>
<feature type="coiled-coil region" evidence="1">
    <location>
        <begin position="755"/>
        <end position="849"/>
    </location>
</feature>
<dbReference type="GO" id="GO:0090162">
    <property type="term" value="P:establishment of epithelial cell polarity"/>
    <property type="evidence" value="ECO:0007669"/>
    <property type="project" value="InterPro"/>
</dbReference>
<dbReference type="KEGG" id="soy:115890171"/>
<reference evidence="5" key="1">
    <citation type="submission" date="2025-08" db="UniProtKB">
        <authorList>
            <consortium name="RefSeq"/>
        </authorList>
    </citation>
    <scope>IDENTIFICATION</scope>
    <source>
        <tissue evidence="5">Gonads</tissue>
    </source>
</reference>
<dbReference type="GO" id="GO:0097539">
    <property type="term" value="C:ciliary transition fiber"/>
    <property type="evidence" value="ECO:0007669"/>
    <property type="project" value="InterPro"/>
</dbReference>
<dbReference type="Proteomes" id="UP000504635">
    <property type="component" value="Unplaced"/>
</dbReference>
<feature type="region of interest" description="Disordered" evidence="2">
    <location>
        <begin position="271"/>
        <end position="329"/>
    </location>
</feature>
<dbReference type="GO" id="GO:0036064">
    <property type="term" value="C:ciliary basal body"/>
    <property type="evidence" value="ECO:0007669"/>
    <property type="project" value="TreeGrafter"/>
</dbReference>
<feature type="coiled-coil region" evidence="1">
    <location>
        <begin position="370"/>
        <end position="419"/>
    </location>
</feature>
<feature type="compositionally biased region" description="Basic and acidic residues" evidence="2">
    <location>
        <begin position="44"/>
        <end position="53"/>
    </location>
</feature>
<feature type="compositionally biased region" description="Low complexity" evidence="2">
    <location>
        <begin position="84"/>
        <end position="95"/>
    </location>
</feature>
<feature type="coiled-coil region" evidence="1">
    <location>
        <begin position="626"/>
        <end position="664"/>
    </location>
</feature>
<feature type="region of interest" description="Disordered" evidence="2">
    <location>
        <begin position="24"/>
        <end position="211"/>
    </location>
</feature>
<feature type="coiled-coil region" evidence="1">
    <location>
        <begin position="697"/>
        <end position="724"/>
    </location>
</feature>
<dbReference type="RefSeq" id="XP_030766192.1">
    <property type="nucleotide sequence ID" value="XM_030910332.1"/>
</dbReference>
<gene>
    <name evidence="5" type="primary">LOC115890171</name>
</gene>
<dbReference type="InterPro" id="IPR033561">
    <property type="entry name" value="FBF1"/>
</dbReference>
<dbReference type="PANTHER" id="PTHR33689">
    <property type="entry name" value="FAS-BINDING FACTOR 1"/>
    <property type="match status" value="1"/>
</dbReference>
<dbReference type="InterPro" id="IPR049390">
    <property type="entry name" value="FBF1_C"/>
</dbReference>
<evidence type="ECO:0000256" key="2">
    <source>
        <dbReference type="SAM" id="MobiDB-lite"/>
    </source>
</evidence>
<accession>A0A6J2YSA7</accession>
<evidence type="ECO:0000313" key="5">
    <source>
        <dbReference type="RefSeq" id="XP_030766192.1"/>
    </source>
</evidence>
<dbReference type="InParanoid" id="A0A6J2YSA7"/>
<dbReference type="AlphaFoldDB" id="A0A6J2YSA7"/>
<dbReference type="Pfam" id="PF21007">
    <property type="entry name" value="FBF1"/>
    <property type="match status" value="1"/>
</dbReference>
<dbReference type="GO" id="GO:0060271">
    <property type="term" value="P:cilium assembly"/>
    <property type="evidence" value="ECO:0007669"/>
    <property type="project" value="InterPro"/>
</dbReference>
<organism evidence="4 5">
    <name type="scientific">Sitophilus oryzae</name>
    <name type="common">Rice weevil</name>
    <name type="synonym">Curculio oryzae</name>
    <dbReference type="NCBI Taxonomy" id="7048"/>
    <lineage>
        <taxon>Eukaryota</taxon>
        <taxon>Metazoa</taxon>
        <taxon>Ecdysozoa</taxon>
        <taxon>Arthropoda</taxon>
        <taxon>Hexapoda</taxon>
        <taxon>Insecta</taxon>
        <taxon>Pterygota</taxon>
        <taxon>Neoptera</taxon>
        <taxon>Endopterygota</taxon>
        <taxon>Coleoptera</taxon>
        <taxon>Polyphaga</taxon>
        <taxon>Cucujiformia</taxon>
        <taxon>Curculionidae</taxon>
        <taxon>Dryophthorinae</taxon>
        <taxon>Sitophilus</taxon>
    </lineage>
</organism>
<feature type="coiled-coil region" evidence="1">
    <location>
        <begin position="519"/>
        <end position="561"/>
    </location>
</feature>
<dbReference type="PANTHER" id="PTHR33689:SF1">
    <property type="entry name" value="FAS-BINDING FACTOR 1"/>
    <property type="match status" value="1"/>
</dbReference>
<feature type="compositionally biased region" description="Polar residues" evidence="2">
    <location>
        <begin position="285"/>
        <end position="303"/>
    </location>
</feature>
<evidence type="ECO:0000256" key="1">
    <source>
        <dbReference type="SAM" id="Coils"/>
    </source>
</evidence>
<keyword evidence="4" id="KW-1185">Reference proteome</keyword>
<feature type="region of interest" description="Disordered" evidence="2">
    <location>
        <begin position="920"/>
        <end position="943"/>
    </location>
</feature>
<feature type="compositionally biased region" description="Basic and acidic residues" evidence="2">
    <location>
        <begin position="920"/>
        <end position="935"/>
    </location>
</feature>
<feature type="compositionally biased region" description="Polar residues" evidence="2">
    <location>
        <begin position="170"/>
        <end position="194"/>
    </location>
</feature>
<protein>
    <submittedName>
        <fullName evidence="5">Interaptin-like</fullName>
    </submittedName>
</protein>
<evidence type="ECO:0000313" key="4">
    <source>
        <dbReference type="Proteomes" id="UP000504635"/>
    </source>
</evidence>
<dbReference type="FunCoup" id="A0A6J2YSA7">
    <property type="interactions" value="5"/>
</dbReference>